<dbReference type="Proteomes" id="UP000595349">
    <property type="component" value="Chromosome"/>
</dbReference>
<protein>
    <recommendedName>
        <fullName evidence="3">Hydrolase</fullName>
    </recommendedName>
</protein>
<sequence>MDNKNNLVLFPGSIRLLLNEGLNALEAGDFEQGLKHFNQTLMYDEKDEQACYGRLVCLLELGYLEDSKTTAEDMMREGIGKYEDVLFFYVSALVQLGEWDAVVETIETERQSSRLPAKYAEHFFQFLATARTMKKEVFLPEAEEEMEDKKKDHSAALRDEMLAGLFDPSTEVQWRTFQQLKKRSWRQVKVAFETALRHENTSPMIKTMLLLVMKDWEVGVSIKVSKYKREKNVIPIQLNSFSEYEAELKASIFVQWEDGLEQDNPMLYETAQSILDWIFMEHYPFSLPEATANVWAAAIHVESLRYMGVQDEHEKVSMLYDANHSEVEKLVNHVKSPPASFHSSLID</sequence>
<gene>
    <name evidence="1" type="ORF">HUG20_14365</name>
</gene>
<dbReference type="AlphaFoldDB" id="A0A7T7CGA1"/>
<accession>A0A7T7CGA1</accession>
<organism evidence="1 2">
    <name type="scientific">Salicibibacter cibi</name>
    <dbReference type="NCBI Taxonomy" id="2743001"/>
    <lineage>
        <taxon>Bacteria</taxon>
        <taxon>Bacillati</taxon>
        <taxon>Bacillota</taxon>
        <taxon>Bacilli</taxon>
        <taxon>Bacillales</taxon>
        <taxon>Bacillaceae</taxon>
        <taxon>Salicibibacter</taxon>
    </lineage>
</organism>
<evidence type="ECO:0000313" key="2">
    <source>
        <dbReference type="Proteomes" id="UP000595349"/>
    </source>
</evidence>
<keyword evidence="2" id="KW-1185">Reference proteome</keyword>
<name>A0A7T7CGA1_9BACI</name>
<dbReference type="KEGG" id="scib:HUG20_14365"/>
<reference evidence="1 2" key="1">
    <citation type="submission" date="2020-06" db="EMBL/GenBank/DDBJ databases">
        <title>Genomic analysis of Salicibibacter sp. NKC21-4.</title>
        <authorList>
            <person name="Oh Y.J."/>
        </authorList>
    </citation>
    <scope>NUCLEOTIDE SEQUENCE [LARGE SCALE GENOMIC DNA]</scope>
    <source>
        <strain evidence="1 2">NKC21-4</strain>
    </source>
</reference>
<dbReference type="EMBL" id="CP054706">
    <property type="protein sequence ID" value="QQK80960.1"/>
    <property type="molecule type" value="Genomic_DNA"/>
</dbReference>
<proteinExistence type="predicted"/>
<dbReference type="SUPFAM" id="SSF116965">
    <property type="entry name" value="Hypothetical protein MPN330"/>
    <property type="match status" value="1"/>
</dbReference>
<dbReference type="InterPro" id="IPR011990">
    <property type="entry name" value="TPR-like_helical_dom_sf"/>
</dbReference>
<dbReference type="SUPFAM" id="SSF48452">
    <property type="entry name" value="TPR-like"/>
    <property type="match status" value="1"/>
</dbReference>
<evidence type="ECO:0008006" key="3">
    <source>
        <dbReference type="Google" id="ProtNLM"/>
    </source>
</evidence>
<evidence type="ECO:0000313" key="1">
    <source>
        <dbReference type="EMBL" id="QQK80960.1"/>
    </source>
</evidence>
<dbReference type="RefSeq" id="WP_200085340.1">
    <property type="nucleotide sequence ID" value="NZ_CP054706.1"/>
</dbReference>
<dbReference type="Gene3D" id="1.25.40.10">
    <property type="entry name" value="Tetratricopeptide repeat domain"/>
    <property type="match status" value="1"/>
</dbReference>